<feature type="transmembrane region" description="Helical" evidence="1">
    <location>
        <begin position="119"/>
        <end position="141"/>
    </location>
</feature>
<dbReference type="EMBL" id="JANUGX010000015">
    <property type="protein sequence ID" value="MCS0590292.1"/>
    <property type="molecule type" value="Genomic_DNA"/>
</dbReference>
<protein>
    <submittedName>
        <fullName evidence="2">Cell division protein</fullName>
    </submittedName>
</protein>
<keyword evidence="1" id="KW-1133">Transmembrane helix</keyword>
<evidence type="ECO:0000313" key="2">
    <source>
        <dbReference type="EMBL" id="MCS0590292.1"/>
    </source>
</evidence>
<keyword evidence="1" id="KW-0472">Membrane</keyword>
<gene>
    <name evidence="2" type="ORF">NX782_13935</name>
</gene>
<evidence type="ECO:0000313" key="3">
    <source>
        <dbReference type="Proteomes" id="UP001205560"/>
    </source>
</evidence>
<evidence type="ECO:0000256" key="1">
    <source>
        <dbReference type="SAM" id="Phobius"/>
    </source>
</evidence>
<proteinExistence type="predicted"/>
<dbReference type="RefSeq" id="WP_258846072.1">
    <property type="nucleotide sequence ID" value="NZ_JANUGX010000015.1"/>
</dbReference>
<organism evidence="2 3">
    <name type="scientific">Massilia norwichensis</name>
    <dbReference type="NCBI Taxonomy" id="1442366"/>
    <lineage>
        <taxon>Bacteria</taxon>
        <taxon>Pseudomonadati</taxon>
        <taxon>Pseudomonadota</taxon>
        <taxon>Betaproteobacteria</taxon>
        <taxon>Burkholderiales</taxon>
        <taxon>Oxalobacteraceae</taxon>
        <taxon>Telluria group</taxon>
        <taxon>Massilia</taxon>
    </lineage>
</organism>
<keyword evidence="2" id="KW-0132">Cell division</keyword>
<dbReference type="GO" id="GO:0051301">
    <property type="term" value="P:cell division"/>
    <property type="evidence" value="ECO:0007669"/>
    <property type="project" value="UniProtKB-KW"/>
</dbReference>
<name>A0ABT2A871_9BURK</name>
<accession>A0ABT2A871</accession>
<keyword evidence="2" id="KW-0131">Cell cycle</keyword>
<sequence length="148" mass="16546">MEHSAMRKWAVHWLLLVCAVHVAVGALLPWLGGAALFDGYHRGVEAAFWPAGAPAEARGLQTWWIALFGPTVQVMALFMFALVRLADRLRQPAIWLWLIAGLAIWAPQDILVSMRADCWAHVAVDAFALAVMLPPLAWLWFHDRRAEA</sequence>
<feature type="transmembrane region" description="Helical" evidence="1">
    <location>
        <begin position="94"/>
        <end position="113"/>
    </location>
</feature>
<dbReference type="Proteomes" id="UP001205560">
    <property type="component" value="Unassembled WGS sequence"/>
</dbReference>
<keyword evidence="3" id="KW-1185">Reference proteome</keyword>
<feature type="transmembrane region" description="Helical" evidence="1">
    <location>
        <begin position="63"/>
        <end position="82"/>
    </location>
</feature>
<comment type="caution">
    <text evidence="2">The sequence shown here is derived from an EMBL/GenBank/DDBJ whole genome shotgun (WGS) entry which is preliminary data.</text>
</comment>
<keyword evidence="1" id="KW-0812">Transmembrane</keyword>
<reference evidence="2 3" key="1">
    <citation type="submission" date="2022-08" db="EMBL/GenBank/DDBJ databases">
        <title>Reclassification of Massilia species as members of the genera Telluria, Duganella, Pseudoduganella, Mokoshia gen. nov. and Zemynaea gen. nov. using orthogonal and non-orthogonal genome-based approaches.</title>
        <authorList>
            <person name="Bowman J.P."/>
        </authorList>
    </citation>
    <scope>NUCLEOTIDE SEQUENCE [LARGE SCALE GENOMIC DNA]</scope>
    <source>
        <strain evidence="2 3">LMG 28164</strain>
    </source>
</reference>